<comment type="caution">
    <text evidence="2">The sequence shown here is derived from an EMBL/GenBank/DDBJ whole genome shotgun (WGS) entry which is preliminary data.</text>
</comment>
<dbReference type="InterPro" id="IPR011008">
    <property type="entry name" value="Dimeric_a/b-barrel"/>
</dbReference>
<evidence type="ECO:0000313" key="2">
    <source>
        <dbReference type="EMBL" id="PZO40707.1"/>
    </source>
</evidence>
<accession>A0A2W4WBZ3</accession>
<dbReference type="SUPFAM" id="SSF54909">
    <property type="entry name" value="Dimeric alpha+beta barrel"/>
    <property type="match status" value="1"/>
</dbReference>
<protein>
    <submittedName>
        <fullName evidence="2">TIGR03792 family protein</fullName>
    </submittedName>
</protein>
<dbReference type="EMBL" id="QBMN01000072">
    <property type="protein sequence ID" value="PZO40707.1"/>
    <property type="molecule type" value="Genomic_DNA"/>
</dbReference>
<feature type="domain" description="ABM" evidence="1">
    <location>
        <begin position="1"/>
        <end position="65"/>
    </location>
</feature>
<dbReference type="Proteomes" id="UP000249081">
    <property type="component" value="Unassembled WGS sequence"/>
</dbReference>
<evidence type="ECO:0000313" key="3">
    <source>
        <dbReference type="Proteomes" id="UP000249081"/>
    </source>
</evidence>
<gene>
    <name evidence="2" type="ORF">DCF17_11695</name>
</gene>
<organism evidence="2 3">
    <name type="scientific">Shackletoniella antarctica</name>
    <dbReference type="NCBI Taxonomy" id="268115"/>
    <lineage>
        <taxon>Bacteria</taxon>
        <taxon>Bacillati</taxon>
        <taxon>Cyanobacteriota</taxon>
        <taxon>Cyanophyceae</taxon>
        <taxon>Oculatellales</taxon>
        <taxon>Oculatellaceae</taxon>
        <taxon>Shackletoniella</taxon>
    </lineage>
</organism>
<name>A0A2W4WBZ3_9CYAN</name>
<dbReference type="NCBIfam" id="TIGR03792">
    <property type="entry name" value="TIGR03792 family protein"/>
    <property type="match status" value="1"/>
</dbReference>
<dbReference type="Pfam" id="PF03992">
    <property type="entry name" value="ABM"/>
    <property type="match status" value="1"/>
</dbReference>
<reference evidence="3" key="1">
    <citation type="submission" date="2018-04" db="EMBL/GenBank/DDBJ databases">
        <authorList>
            <person name="Cornet L."/>
        </authorList>
    </citation>
    <scope>NUCLEOTIDE SEQUENCE [LARGE SCALE GENOMIC DNA]</scope>
</reference>
<dbReference type="InterPro" id="IPR022512">
    <property type="entry name" value="CHP03792"/>
</dbReference>
<dbReference type="Gene3D" id="3.30.70.100">
    <property type="match status" value="1"/>
</dbReference>
<sequence>MVIEWLTFAVDPDSRETFIRLDKEIWTAALSQYPGFIAKEVWISPDLLDQVTVVIRWQTREQWKAIPQDVLDAVQEQFDEAANFSHRMIDFREYQVRRYPTP</sequence>
<dbReference type="AlphaFoldDB" id="A0A2W4WBZ3"/>
<proteinExistence type="predicted"/>
<evidence type="ECO:0000259" key="1">
    <source>
        <dbReference type="Pfam" id="PF03992"/>
    </source>
</evidence>
<dbReference type="InterPro" id="IPR007138">
    <property type="entry name" value="ABM_dom"/>
</dbReference>
<reference evidence="2 3" key="2">
    <citation type="submission" date="2018-06" db="EMBL/GenBank/DDBJ databases">
        <title>Metagenomic assembly of (sub)arctic Cyanobacteria and their associated microbiome from non-axenic cultures.</title>
        <authorList>
            <person name="Baurain D."/>
        </authorList>
    </citation>
    <scope>NUCLEOTIDE SEQUENCE [LARGE SCALE GENOMIC DNA]</scope>
    <source>
        <strain evidence="2">ULC041bin1</strain>
    </source>
</reference>